<gene>
    <name evidence="1" type="ORF">RRG08_057696</name>
</gene>
<dbReference type="Proteomes" id="UP001283361">
    <property type="component" value="Unassembled WGS sequence"/>
</dbReference>
<organism evidence="1 2">
    <name type="scientific">Elysia crispata</name>
    <name type="common">lettuce slug</name>
    <dbReference type="NCBI Taxonomy" id="231223"/>
    <lineage>
        <taxon>Eukaryota</taxon>
        <taxon>Metazoa</taxon>
        <taxon>Spiralia</taxon>
        <taxon>Lophotrochozoa</taxon>
        <taxon>Mollusca</taxon>
        <taxon>Gastropoda</taxon>
        <taxon>Heterobranchia</taxon>
        <taxon>Euthyneura</taxon>
        <taxon>Panpulmonata</taxon>
        <taxon>Sacoglossa</taxon>
        <taxon>Placobranchoidea</taxon>
        <taxon>Plakobranchidae</taxon>
        <taxon>Elysia</taxon>
    </lineage>
</organism>
<keyword evidence="2" id="KW-1185">Reference proteome</keyword>
<name>A0AAE1AEB1_9GAST</name>
<accession>A0AAE1AEB1</accession>
<reference evidence="1" key="1">
    <citation type="journal article" date="2023" name="G3 (Bethesda)">
        <title>A reference genome for the long-term kleptoplast-retaining sea slug Elysia crispata morphotype clarki.</title>
        <authorList>
            <person name="Eastman K.E."/>
            <person name="Pendleton A.L."/>
            <person name="Shaikh M.A."/>
            <person name="Suttiyut T."/>
            <person name="Ogas R."/>
            <person name="Tomko P."/>
            <person name="Gavelis G."/>
            <person name="Widhalm J.R."/>
            <person name="Wisecaver J.H."/>
        </authorList>
    </citation>
    <scope>NUCLEOTIDE SEQUENCE</scope>
    <source>
        <strain evidence="1">ECLA1</strain>
    </source>
</reference>
<proteinExistence type="predicted"/>
<dbReference type="AlphaFoldDB" id="A0AAE1AEB1"/>
<evidence type="ECO:0000313" key="2">
    <source>
        <dbReference type="Proteomes" id="UP001283361"/>
    </source>
</evidence>
<sequence>MHQLSVLLSLKQFSILWDELQSQHMPEPTEVVIKTTAVDFFDAWDFPHCVEAIDGKHVRVRCPANSGSMFYN</sequence>
<dbReference type="EMBL" id="JAWDGP010001977">
    <property type="protein sequence ID" value="KAK3786319.1"/>
    <property type="molecule type" value="Genomic_DNA"/>
</dbReference>
<evidence type="ECO:0008006" key="3">
    <source>
        <dbReference type="Google" id="ProtNLM"/>
    </source>
</evidence>
<protein>
    <recommendedName>
        <fullName evidence="3">Nuclease HARBI1</fullName>
    </recommendedName>
</protein>
<evidence type="ECO:0000313" key="1">
    <source>
        <dbReference type="EMBL" id="KAK3786319.1"/>
    </source>
</evidence>
<comment type="caution">
    <text evidence="1">The sequence shown here is derived from an EMBL/GenBank/DDBJ whole genome shotgun (WGS) entry which is preliminary data.</text>
</comment>